<dbReference type="InterPro" id="IPR050482">
    <property type="entry name" value="Sensor_HK_TwoCompSys"/>
</dbReference>
<keyword evidence="3" id="KW-0808">Transferase</keyword>
<dbReference type="Gene3D" id="1.25.40.10">
    <property type="entry name" value="Tetratricopeptide repeat domain"/>
    <property type="match status" value="2"/>
</dbReference>
<dbReference type="SUPFAM" id="SSF55874">
    <property type="entry name" value="ATPase domain of HSP90 chaperone/DNA topoisomerase II/histidine kinase"/>
    <property type="match status" value="1"/>
</dbReference>
<dbReference type="InterPro" id="IPR036890">
    <property type="entry name" value="HATPase_C_sf"/>
</dbReference>
<dbReference type="AlphaFoldDB" id="A0A327W452"/>
<proteinExistence type="predicted"/>
<organism evidence="9 10">
    <name type="scientific">Chitinophaga dinghuensis</name>
    <dbReference type="NCBI Taxonomy" id="1539050"/>
    <lineage>
        <taxon>Bacteria</taxon>
        <taxon>Pseudomonadati</taxon>
        <taxon>Bacteroidota</taxon>
        <taxon>Chitinophagia</taxon>
        <taxon>Chitinophagales</taxon>
        <taxon>Chitinophagaceae</taxon>
        <taxon>Chitinophaga</taxon>
    </lineage>
</organism>
<dbReference type="RefSeq" id="WP_245950845.1">
    <property type="nucleotide sequence ID" value="NZ_QLMA01000003.1"/>
</dbReference>
<protein>
    <recommendedName>
        <fullName evidence="2">histidine kinase</fullName>
        <ecNumber evidence="2">2.7.13.3</ecNumber>
    </recommendedName>
</protein>
<comment type="caution">
    <text evidence="9">The sequence shown here is derived from an EMBL/GenBank/DDBJ whole genome shotgun (WGS) entry which is preliminary data.</text>
</comment>
<dbReference type="EMBL" id="QLMA01000003">
    <property type="protein sequence ID" value="RAJ83150.1"/>
    <property type="molecule type" value="Genomic_DNA"/>
</dbReference>
<evidence type="ECO:0000313" key="10">
    <source>
        <dbReference type="Proteomes" id="UP000249819"/>
    </source>
</evidence>
<feature type="transmembrane region" description="Helical" evidence="7">
    <location>
        <begin position="333"/>
        <end position="353"/>
    </location>
</feature>
<keyword evidence="4" id="KW-0418">Kinase</keyword>
<keyword evidence="10" id="KW-1185">Reference proteome</keyword>
<keyword evidence="6" id="KW-0802">TPR repeat</keyword>
<dbReference type="InterPro" id="IPR011990">
    <property type="entry name" value="TPR-like_helical_dom_sf"/>
</dbReference>
<dbReference type="InterPro" id="IPR019734">
    <property type="entry name" value="TPR_rpt"/>
</dbReference>
<keyword evidence="7" id="KW-1133">Transmembrane helix</keyword>
<evidence type="ECO:0000256" key="4">
    <source>
        <dbReference type="ARBA" id="ARBA00022777"/>
    </source>
</evidence>
<feature type="domain" description="Histidine kinase/HSP90-like ATPase" evidence="8">
    <location>
        <begin position="462"/>
        <end position="546"/>
    </location>
</feature>
<evidence type="ECO:0000256" key="6">
    <source>
        <dbReference type="PROSITE-ProRule" id="PRU00339"/>
    </source>
</evidence>
<gene>
    <name evidence="9" type="ORF">CLV59_103109</name>
</gene>
<evidence type="ECO:0000313" key="9">
    <source>
        <dbReference type="EMBL" id="RAJ83150.1"/>
    </source>
</evidence>
<dbReference type="Pfam" id="PF02518">
    <property type="entry name" value="HATPase_c"/>
    <property type="match status" value="1"/>
</dbReference>
<keyword evidence="5" id="KW-0902">Two-component regulatory system</keyword>
<dbReference type="Gene3D" id="3.30.565.10">
    <property type="entry name" value="Histidine kinase-like ATPase, C-terminal domain"/>
    <property type="match status" value="1"/>
</dbReference>
<evidence type="ECO:0000256" key="3">
    <source>
        <dbReference type="ARBA" id="ARBA00022679"/>
    </source>
</evidence>
<dbReference type="SUPFAM" id="SSF48452">
    <property type="entry name" value="TPR-like"/>
    <property type="match status" value="1"/>
</dbReference>
<dbReference type="PANTHER" id="PTHR24421:SF10">
    <property type="entry name" value="NITRATE_NITRITE SENSOR PROTEIN NARQ"/>
    <property type="match status" value="1"/>
</dbReference>
<accession>A0A327W452</accession>
<keyword evidence="7" id="KW-0812">Transmembrane</keyword>
<reference evidence="9 10" key="1">
    <citation type="submission" date="2018-06" db="EMBL/GenBank/DDBJ databases">
        <title>Genomic Encyclopedia of Archaeal and Bacterial Type Strains, Phase II (KMG-II): from individual species to whole genera.</title>
        <authorList>
            <person name="Goeker M."/>
        </authorList>
    </citation>
    <scope>NUCLEOTIDE SEQUENCE [LARGE SCALE GENOMIC DNA]</scope>
    <source>
        <strain evidence="9 10">DSM 29821</strain>
    </source>
</reference>
<dbReference type="Proteomes" id="UP000249819">
    <property type="component" value="Unassembled WGS sequence"/>
</dbReference>
<feature type="repeat" description="TPR" evidence="6">
    <location>
        <begin position="106"/>
        <end position="139"/>
    </location>
</feature>
<evidence type="ECO:0000256" key="5">
    <source>
        <dbReference type="ARBA" id="ARBA00023012"/>
    </source>
</evidence>
<evidence type="ECO:0000256" key="1">
    <source>
        <dbReference type="ARBA" id="ARBA00000085"/>
    </source>
</evidence>
<dbReference type="SMART" id="SM00028">
    <property type="entry name" value="TPR"/>
    <property type="match status" value="3"/>
</dbReference>
<dbReference type="GO" id="GO:0004673">
    <property type="term" value="F:protein histidine kinase activity"/>
    <property type="evidence" value="ECO:0007669"/>
    <property type="project" value="UniProtKB-EC"/>
</dbReference>
<keyword evidence="7" id="KW-0472">Membrane</keyword>
<evidence type="ECO:0000259" key="8">
    <source>
        <dbReference type="Pfam" id="PF02518"/>
    </source>
</evidence>
<sequence length="550" mass="63027">MRTPFFLLIVSVCLLGCKKKHAVIPFAREPDFAKGESFIHVQNDSAFYYFNLVVSNSGDSLQIAMAYNSMAAIQSDEGDYFGSQENLLMSLRYLDEKKERDSSCLSSDYNELGTSSLNLKNYEAAIHYYDLALKFALNDGYKLIFLNNKAVVYQKLRAYTKAIAIYNDIIDKNKADKRAYARVLSNRARAKWLQDSSYSAAPEFWEALQIRVAEKDLWGQNASYSHLSDYYTHTHPDSALIYADKMYAISRQLSSPDDELEALQKLLLLGFPNHIQRYFARYQFLNDSLQTARNNAKNQFALIRYDAEKNKVENLRLQQENTERWLQIIQQRIMIYGGIVVVAFGVITTVIWYRKRKKSIIREQALKASKKVHDVVANGIYRTMTEIEHNDVIEKDKLLDNLEDLYEKSRNISYDKLEYNSVPYHDEIARLLGVFKTERISVLTVGNDKLLWESVSKTAKIEVKYVLQELMVNMKKHSAANKVFIKFEKIADEIKIQYTDNGIGFSDEVKKGNGLKNTVSRITSIGGNVIFGSGELKGAKVLISFPILVA</sequence>
<dbReference type="InterPro" id="IPR003594">
    <property type="entry name" value="HATPase_dom"/>
</dbReference>
<dbReference type="GO" id="GO:0000160">
    <property type="term" value="P:phosphorelay signal transduction system"/>
    <property type="evidence" value="ECO:0007669"/>
    <property type="project" value="UniProtKB-KW"/>
</dbReference>
<dbReference type="EC" id="2.7.13.3" evidence="2"/>
<evidence type="ECO:0000256" key="2">
    <source>
        <dbReference type="ARBA" id="ARBA00012438"/>
    </source>
</evidence>
<comment type="catalytic activity">
    <reaction evidence="1">
        <text>ATP + protein L-histidine = ADP + protein N-phospho-L-histidine.</text>
        <dbReference type="EC" id="2.7.13.3"/>
    </reaction>
</comment>
<evidence type="ECO:0000256" key="7">
    <source>
        <dbReference type="SAM" id="Phobius"/>
    </source>
</evidence>
<dbReference type="PANTHER" id="PTHR24421">
    <property type="entry name" value="NITRATE/NITRITE SENSOR PROTEIN NARX-RELATED"/>
    <property type="match status" value="1"/>
</dbReference>
<name>A0A327W452_9BACT</name>
<dbReference type="PROSITE" id="PS50005">
    <property type="entry name" value="TPR"/>
    <property type="match status" value="1"/>
</dbReference>